<feature type="region of interest" description="Disordered" evidence="1">
    <location>
        <begin position="106"/>
        <end position="160"/>
    </location>
</feature>
<evidence type="ECO:0000313" key="4">
    <source>
        <dbReference type="EMBL" id="MFC3228192.1"/>
    </source>
</evidence>
<keyword evidence="2" id="KW-0732">Signal</keyword>
<dbReference type="EMBL" id="JBHRTR010000028">
    <property type="protein sequence ID" value="MFC3228192.1"/>
    <property type="molecule type" value="Genomic_DNA"/>
</dbReference>
<dbReference type="Proteomes" id="UP001595528">
    <property type="component" value="Unassembled WGS sequence"/>
</dbReference>
<comment type="caution">
    <text evidence="4">The sequence shown here is derived from an EMBL/GenBank/DDBJ whole genome shotgun (WGS) entry which is preliminary data.</text>
</comment>
<feature type="signal peptide" evidence="2">
    <location>
        <begin position="1"/>
        <end position="34"/>
    </location>
</feature>
<evidence type="ECO:0000256" key="2">
    <source>
        <dbReference type="SAM" id="SignalP"/>
    </source>
</evidence>
<evidence type="ECO:0000313" key="5">
    <source>
        <dbReference type="Proteomes" id="UP001595528"/>
    </source>
</evidence>
<feature type="chain" id="PRO_5046870459" evidence="2">
    <location>
        <begin position="35"/>
        <end position="160"/>
    </location>
</feature>
<feature type="compositionally biased region" description="Basic residues" evidence="1">
    <location>
        <begin position="110"/>
        <end position="120"/>
    </location>
</feature>
<accession>A0ABV7L0S0</accession>
<proteinExistence type="predicted"/>
<name>A0ABV7L0S0_9PROT</name>
<feature type="compositionally biased region" description="Basic and acidic residues" evidence="1">
    <location>
        <begin position="121"/>
        <end position="135"/>
    </location>
</feature>
<evidence type="ECO:0000259" key="3">
    <source>
        <dbReference type="Pfam" id="PF13670"/>
    </source>
</evidence>
<dbReference type="Pfam" id="PF13670">
    <property type="entry name" value="PepSY_2"/>
    <property type="match status" value="1"/>
</dbReference>
<feature type="domain" description="PepSY" evidence="3">
    <location>
        <begin position="22"/>
        <end position="104"/>
    </location>
</feature>
<sequence length="160" mass="17015">MTPTRKSSLARGAVLTAAGFGTAVLLAAAAPAMAKGGDDFGEKCGSTADTSWQPITAVSQKLESEGYTDFLRIVRKDGCYQVVARKDEARPMKLWLNPASLEVTGFSKIPPKHRGFKGGKRHGDGHHGMKGEMKRGPGMQDGRPMPDGDAPAQPPQPQDN</sequence>
<reference evidence="5" key="1">
    <citation type="journal article" date="2019" name="Int. J. Syst. Evol. Microbiol.">
        <title>The Global Catalogue of Microorganisms (GCM) 10K type strain sequencing project: providing services to taxonomists for standard genome sequencing and annotation.</title>
        <authorList>
            <consortium name="The Broad Institute Genomics Platform"/>
            <consortium name="The Broad Institute Genome Sequencing Center for Infectious Disease"/>
            <person name="Wu L."/>
            <person name="Ma J."/>
        </authorList>
    </citation>
    <scope>NUCLEOTIDE SEQUENCE [LARGE SCALE GENOMIC DNA]</scope>
    <source>
        <strain evidence="5">KCTC 42964</strain>
    </source>
</reference>
<gene>
    <name evidence="4" type="ORF">ACFOGJ_13185</name>
</gene>
<organism evidence="4 5">
    <name type="scientific">Marinibaculum pumilum</name>
    <dbReference type="NCBI Taxonomy" id="1766165"/>
    <lineage>
        <taxon>Bacteria</taxon>
        <taxon>Pseudomonadati</taxon>
        <taxon>Pseudomonadota</taxon>
        <taxon>Alphaproteobacteria</taxon>
        <taxon>Rhodospirillales</taxon>
        <taxon>Rhodospirillaceae</taxon>
        <taxon>Marinibaculum</taxon>
    </lineage>
</organism>
<evidence type="ECO:0000256" key="1">
    <source>
        <dbReference type="SAM" id="MobiDB-lite"/>
    </source>
</evidence>
<dbReference type="RefSeq" id="WP_379901077.1">
    <property type="nucleotide sequence ID" value="NZ_JBHRTR010000028.1"/>
</dbReference>
<keyword evidence="5" id="KW-1185">Reference proteome</keyword>
<dbReference type="InterPro" id="IPR025711">
    <property type="entry name" value="PepSY"/>
</dbReference>
<protein>
    <submittedName>
        <fullName evidence="4">PepSY domain-containing protein</fullName>
    </submittedName>
</protein>